<keyword evidence="3" id="KW-1185">Reference proteome</keyword>
<keyword evidence="1" id="KW-1133">Transmembrane helix</keyword>
<organism evidence="2 3">
    <name type="scientific">Plasmodium gonderi</name>
    <dbReference type="NCBI Taxonomy" id="77519"/>
    <lineage>
        <taxon>Eukaryota</taxon>
        <taxon>Sar</taxon>
        <taxon>Alveolata</taxon>
        <taxon>Apicomplexa</taxon>
        <taxon>Aconoidasida</taxon>
        <taxon>Haemosporida</taxon>
        <taxon>Plasmodiidae</taxon>
        <taxon>Plasmodium</taxon>
        <taxon>Plasmodium (Plasmodium)</taxon>
    </lineage>
</organism>
<dbReference type="Proteomes" id="UP000195521">
    <property type="component" value="Unassembled WGS sequence"/>
</dbReference>
<accession>A0A1Y1JNX5</accession>
<keyword evidence="1" id="KW-0472">Membrane</keyword>
<keyword evidence="1" id="KW-0812">Transmembrane</keyword>
<dbReference type="AlphaFoldDB" id="A0A1Y1JNX5"/>
<evidence type="ECO:0000256" key="1">
    <source>
        <dbReference type="SAM" id="Phobius"/>
    </source>
</evidence>
<reference evidence="3" key="1">
    <citation type="submission" date="2017-04" db="EMBL/GenBank/DDBJ databases">
        <title>Plasmodium gonderi genome.</title>
        <authorList>
            <person name="Arisue N."/>
            <person name="Honma H."/>
            <person name="Kawai S."/>
            <person name="Tougan T."/>
            <person name="Tanabe K."/>
            <person name="Horii T."/>
        </authorList>
    </citation>
    <scope>NUCLEOTIDE SEQUENCE [LARGE SCALE GENOMIC DNA]</scope>
    <source>
        <strain evidence="3">ATCC 30045</strain>
    </source>
</reference>
<evidence type="ECO:0000313" key="3">
    <source>
        <dbReference type="Proteomes" id="UP000195521"/>
    </source>
</evidence>
<dbReference type="RefSeq" id="XP_028546758.1">
    <property type="nucleotide sequence ID" value="XM_028690957.1"/>
</dbReference>
<gene>
    <name evidence="2" type="ORF">PGO_001475</name>
</gene>
<feature type="transmembrane region" description="Helical" evidence="1">
    <location>
        <begin position="297"/>
        <end position="324"/>
    </location>
</feature>
<proteinExistence type="predicted"/>
<comment type="caution">
    <text evidence="2">The sequence shown here is derived from an EMBL/GenBank/DDBJ whole genome shotgun (WGS) entry which is preliminary data.</text>
</comment>
<name>A0A1Y1JNX5_PLAGO</name>
<evidence type="ECO:0000313" key="2">
    <source>
        <dbReference type="EMBL" id="GAW84169.1"/>
    </source>
</evidence>
<dbReference type="GeneID" id="39744977"/>
<protein>
    <submittedName>
        <fullName evidence="2">Variable surface protein</fullName>
    </submittedName>
</protein>
<sequence length="368" mass="43061">MASSVSLHKNIDFSSIYPKCRNEYEAAKNIYRNGTPENTSLGFACMDICQELTGIRGQCSFYLHCIDTGSYLFYIKNKFPTSNEQNCEYYNYKLNEIFKNFGTKCNNNEIDCYNKITRHRNNVRMSIPDVCKGHIKKLEYGTYKIFNVMDELYKYIDDIGRNDYVCHFRRPCVKKYNDLINERDILKIQNASIYNLLDNFSKSYNRYKDHKDYCPGTPTIIDSPEEKDRKMLQEKESKKYTQEKFQKTDKNEHADQVPKVTSSKDQKFISSSLQEVTQSTVQQITSEPVAQVDTGTFAGIVFLIITVSLIIFFIYKFTALGSLLHPRVRRLKNRLIRKSTDDFNLIDSFKISQELSNHKCRLKYSLVN</sequence>
<dbReference type="EMBL" id="BDQF01000152">
    <property type="protein sequence ID" value="GAW84169.1"/>
    <property type="molecule type" value="Genomic_DNA"/>
</dbReference>